<dbReference type="InterPro" id="IPR008974">
    <property type="entry name" value="TRAF-like"/>
</dbReference>
<dbReference type="CDD" id="cd00121">
    <property type="entry name" value="MATH"/>
    <property type="match status" value="1"/>
</dbReference>
<feature type="domain" description="BTB" evidence="1">
    <location>
        <begin position="155"/>
        <end position="222"/>
    </location>
</feature>
<organism evidence="2">
    <name type="scientific">Zooxanthella nutricula</name>
    <dbReference type="NCBI Taxonomy" id="1333877"/>
    <lineage>
        <taxon>Eukaryota</taxon>
        <taxon>Sar</taxon>
        <taxon>Alveolata</taxon>
        <taxon>Dinophyceae</taxon>
        <taxon>Peridiniales</taxon>
        <taxon>Peridiniales incertae sedis</taxon>
        <taxon>Zooxanthella</taxon>
    </lineage>
</organism>
<sequence>MHEANSFVTSEPIARVGDCEFAVRLYPRGQAHDTRMSFYVVRTDSSAQSVWCKGTLTLVSAKGDKSYEWALPKIVAAEHPCNIGLSCGQAYGSAAASSRLQTYVEYGWVVGDTLTVSLSMTAFLISPQPCATGSREGVTSFASDVGQLLDDETTSDMKLHCKDGTLSAHRLILRARSPVFRAMLSSQMREAASGDVSFDNLARTTVRHWLRYLYTGSLAQDLEDTQLWDVFRLAHRYEVASLVAECSVVLASRLAPENAAAVFAESDLLGVDALKQMAVDFMVADSARFETVQASAAYEALPARLLQELLSRTMGPGRKRARQAEK</sequence>
<evidence type="ECO:0000313" key="2">
    <source>
        <dbReference type="EMBL" id="CAD9545282.1"/>
    </source>
</evidence>
<accession>A0A7S2JE18</accession>
<dbReference type="AlphaFoldDB" id="A0A7S2JE18"/>
<dbReference type="InterPro" id="IPR002083">
    <property type="entry name" value="MATH/TRAF_dom"/>
</dbReference>
<dbReference type="SMART" id="SM00225">
    <property type="entry name" value="BTB"/>
    <property type="match status" value="1"/>
</dbReference>
<reference evidence="2" key="1">
    <citation type="submission" date="2021-01" db="EMBL/GenBank/DDBJ databases">
        <authorList>
            <person name="Corre E."/>
            <person name="Pelletier E."/>
            <person name="Niang G."/>
            <person name="Scheremetjew M."/>
            <person name="Finn R."/>
            <person name="Kale V."/>
            <person name="Holt S."/>
            <person name="Cochrane G."/>
            <person name="Meng A."/>
            <person name="Brown T."/>
            <person name="Cohen L."/>
        </authorList>
    </citation>
    <scope>NUCLEOTIDE SEQUENCE</scope>
    <source>
        <strain evidence="2">RCC3387</strain>
    </source>
</reference>
<name>A0A7S2JE18_9DINO</name>
<dbReference type="EMBL" id="HBGW01027010">
    <property type="protein sequence ID" value="CAD9545282.1"/>
    <property type="molecule type" value="Transcribed_RNA"/>
</dbReference>
<dbReference type="InterPro" id="IPR011333">
    <property type="entry name" value="SKP1/BTB/POZ_sf"/>
</dbReference>
<dbReference type="Pfam" id="PF00651">
    <property type="entry name" value="BTB"/>
    <property type="match status" value="1"/>
</dbReference>
<dbReference type="Gene3D" id="2.60.210.10">
    <property type="entry name" value="Apoptosis, Tumor Necrosis Factor Receptor Associated Protein 2, Chain A"/>
    <property type="match status" value="1"/>
</dbReference>
<dbReference type="SUPFAM" id="SSF49599">
    <property type="entry name" value="TRAF domain-like"/>
    <property type="match status" value="1"/>
</dbReference>
<dbReference type="GO" id="GO:0030163">
    <property type="term" value="P:protein catabolic process"/>
    <property type="evidence" value="ECO:0007669"/>
    <property type="project" value="UniProtKB-ARBA"/>
</dbReference>
<evidence type="ECO:0000259" key="1">
    <source>
        <dbReference type="PROSITE" id="PS50097"/>
    </source>
</evidence>
<dbReference type="InterPro" id="IPR000210">
    <property type="entry name" value="BTB/POZ_dom"/>
</dbReference>
<dbReference type="PANTHER" id="PTHR24413">
    <property type="entry name" value="SPECKLE-TYPE POZ PROTEIN"/>
    <property type="match status" value="1"/>
</dbReference>
<dbReference type="Gene3D" id="3.30.710.10">
    <property type="entry name" value="Potassium Channel Kv1.1, Chain A"/>
    <property type="match status" value="1"/>
</dbReference>
<gene>
    <name evidence="2" type="ORF">BRAN1462_LOCUS17190</name>
</gene>
<dbReference type="PROSITE" id="PS50097">
    <property type="entry name" value="BTB"/>
    <property type="match status" value="1"/>
</dbReference>
<dbReference type="SUPFAM" id="SSF54695">
    <property type="entry name" value="POZ domain"/>
    <property type="match status" value="1"/>
</dbReference>
<protein>
    <recommendedName>
        <fullName evidence="1">BTB domain-containing protein</fullName>
    </recommendedName>
</protein>
<proteinExistence type="predicted"/>
<dbReference type="CDD" id="cd14733">
    <property type="entry name" value="BACK"/>
    <property type="match status" value="1"/>
</dbReference>
<dbReference type="CDD" id="cd18186">
    <property type="entry name" value="BTB_POZ_ZBTB_KLHL-like"/>
    <property type="match status" value="1"/>
</dbReference>